<proteinExistence type="predicted"/>
<name>A0ACC1NG23_9PEZI</name>
<dbReference type="Proteomes" id="UP001143856">
    <property type="component" value="Unassembled WGS sequence"/>
</dbReference>
<gene>
    <name evidence="1" type="ORF">NUW58_g7834</name>
</gene>
<dbReference type="EMBL" id="JAPDGR010002155">
    <property type="protein sequence ID" value="KAJ2977364.1"/>
    <property type="molecule type" value="Genomic_DNA"/>
</dbReference>
<accession>A0ACC1NG23</accession>
<protein>
    <submittedName>
        <fullName evidence="1">Uncharacterized protein</fullName>
    </submittedName>
</protein>
<sequence length="442" mass="48740">MPGFRVIVIGAGPAGLFAAHALTAAGIDFVVLERQPEIVRFRGALLVLFPPLLRLLDQLGLYEAMLQQSTRMTTKTNFTYDGEFLCMAPLFEYIEHEFGYPVHATSRGHLLSVLYDNLPGRETKVRSNAHVVNIETAKDGVRVHLADGSVVDGSMVMAGDGVHSPARGLIQRLGHSSSASVDSKPTSPMVAEYLSIFGSTDSIREDVKLGDFAESHGHGIASQSMRLRDRMYFTILKRLEGPPPERTRFTNEDAEAFAREMSDLTIFPGVKLKEIWPGREQTNTVLLHQENGVAEKWYHGRIVIFGDSAHKMTSIAGQGALAATLSSTSIVNNLRAALQKNPMPSTEDLEACFAKYQASRREVTAGVVQFGSWLSRFITWTGEEDEKLDRESSKGTSLVNEAVQGVLPWFAQAPILDFIPFDGQHGNTPWEMKGKSPIRPRL</sequence>
<keyword evidence="2" id="KW-1185">Reference proteome</keyword>
<comment type="caution">
    <text evidence="1">The sequence shown here is derived from an EMBL/GenBank/DDBJ whole genome shotgun (WGS) entry which is preliminary data.</text>
</comment>
<organism evidence="1 2">
    <name type="scientific">Xylaria curta</name>
    <dbReference type="NCBI Taxonomy" id="42375"/>
    <lineage>
        <taxon>Eukaryota</taxon>
        <taxon>Fungi</taxon>
        <taxon>Dikarya</taxon>
        <taxon>Ascomycota</taxon>
        <taxon>Pezizomycotina</taxon>
        <taxon>Sordariomycetes</taxon>
        <taxon>Xylariomycetidae</taxon>
        <taxon>Xylariales</taxon>
        <taxon>Xylariaceae</taxon>
        <taxon>Xylaria</taxon>
    </lineage>
</organism>
<evidence type="ECO:0000313" key="2">
    <source>
        <dbReference type="Proteomes" id="UP001143856"/>
    </source>
</evidence>
<evidence type="ECO:0000313" key="1">
    <source>
        <dbReference type="EMBL" id="KAJ2977364.1"/>
    </source>
</evidence>
<reference evidence="1" key="1">
    <citation type="submission" date="2022-10" db="EMBL/GenBank/DDBJ databases">
        <title>Genome Sequence of Xylaria curta.</title>
        <authorList>
            <person name="Buettner E."/>
        </authorList>
    </citation>
    <scope>NUCLEOTIDE SEQUENCE</scope>
    <source>
        <strain evidence="1">Babe10</strain>
    </source>
</reference>